<comment type="caution">
    <text evidence="2">The sequence shown here is derived from an EMBL/GenBank/DDBJ whole genome shotgun (WGS) entry which is preliminary data.</text>
</comment>
<dbReference type="Proteomes" id="UP000186136">
    <property type="component" value="Unassembled WGS sequence"/>
</dbReference>
<accession>A0A1Q2YGX7</accession>
<gene>
    <name evidence="2" type="ORF">PMKS-002275</name>
</gene>
<organism evidence="2 3">
    <name type="scientific">Pichia membranifaciens</name>
    <dbReference type="NCBI Taxonomy" id="4926"/>
    <lineage>
        <taxon>Eukaryota</taxon>
        <taxon>Fungi</taxon>
        <taxon>Dikarya</taxon>
        <taxon>Ascomycota</taxon>
        <taxon>Saccharomycotina</taxon>
        <taxon>Pichiomycetes</taxon>
        <taxon>Pichiales</taxon>
        <taxon>Pichiaceae</taxon>
        <taxon>Pichia</taxon>
    </lineage>
</organism>
<evidence type="ECO:0000313" key="3">
    <source>
        <dbReference type="Proteomes" id="UP000186136"/>
    </source>
</evidence>
<feature type="compositionally biased region" description="Low complexity" evidence="1">
    <location>
        <begin position="14"/>
        <end position="25"/>
    </location>
</feature>
<feature type="compositionally biased region" description="Basic and acidic residues" evidence="1">
    <location>
        <begin position="326"/>
        <end position="346"/>
    </location>
</feature>
<dbReference type="EMBL" id="BDGI01000088">
    <property type="protein sequence ID" value="GAV28799.1"/>
    <property type="molecule type" value="Genomic_DNA"/>
</dbReference>
<reference evidence="2 3" key="1">
    <citation type="submission" date="2016-08" db="EMBL/GenBank/DDBJ databases">
        <title>Whole genome shotgun sequence of Pichia membranifaciens KS47-1.</title>
        <authorList>
            <person name="Konishi M."/>
            <person name="Ishida M."/>
            <person name="Arakawa T."/>
            <person name="Kato Y."/>
            <person name="Horiuchi J."/>
        </authorList>
    </citation>
    <scope>NUCLEOTIDE SEQUENCE [LARGE SCALE GENOMIC DNA]</scope>
    <source>
        <strain evidence="2 3">KS47-1</strain>
    </source>
</reference>
<evidence type="ECO:0000313" key="2">
    <source>
        <dbReference type="EMBL" id="GAV28799.1"/>
    </source>
</evidence>
<feature type="compositionally biased region" description="Basic and acidic residues" evidence="1">
    <location>
        <begin position="1"/>
        <end position="10"/>
    </location>
</feature>
<name>A0A1Q2YGX7_9ASCO</name>
<protein>
    <submittedName>
        <fullName evidence="2">Uncharacterized protein</fullName>
    </submittedName>
</protein>
<evidence type="ECO:0000256" key="1">
    <source>
        <dbReference type="SAM" id="MobiDB-lite"/>
    </source>
</evidence>
<feature type="compositionally biased region" description="Acidic residues" evidence="1">
    <location>
        <begin position="50"/>
        <end position="103"/>
    </location>
</feature>
<proteinExistence type="predicted"/>
<sequence>MHEGQNEKGGTRPQKQSTQQKGKTTWADAGGFVPQPQAGNDIGGNIFDANGEEGDDEGDEDEDESEENGSDGDGEDEDDEDDADDGDENDEEEDGEGEDESDIELNYPWPNDTGGTKDDPIVIDLDDSLRASQTAESSSKADGHVLEESDEHEADVEEEEEEPGAANSSTPTGGPRSAAEEPIVIDTETEMDTDYKDATMNGKLKFREHEHGSASPKRRRLDNSSTFDLNGVGHSLNEALRGESIKVEKSKANGKASAKDKRKASRVQQPDAHERGHPLGDRSPDELPVQADSTKEDAHGACRRAEREAVAGSDAHVGTASPAREVLSHGKGLERGGRHGAGREAPQDLTVPDTSHVYYHI</sequence>
<feature type="compositionally biased region" description="Basic and acidic residues" evidence="1">
    <location>
        <begin position="271"/>
        <end position="285"/>
    </location>
</feature>
<feature type="region of interest" description="Disordered" evidence="1">
    <location>
        <begin position="1"/>
        <end position="356"/>
    </location>
</feature>
<feature type="compositionally biased region" description="Basic and acidic residues" evidence="1">
    <location>
        <begin position="293"/>
        <end position="309"/>
    </location>
</feature>
<dbReference type="AlphaFoldDB" id="A0A1Q2YGX7"/>
<feature type="compositionally biased region" description="Acidic residues" evidence="1">
    <location>
        <begin position="148"/>
        <end position="163"/>
    </location>
</feature>
<keyword evidence="3" id="KW-1185">Reference proteome</keyword>
<feature type="compositionally biased region" description="Basic and acidic residues" evidence="1">
    <location>
        <begin position="240"/>
        <end position="251"/>
    </location>
</feature>